<dbReference type="EMBL" id="SMLW01000564">
    <property type="protein sequence ID" value="MTI26126.1"/>
    <property type="molecule type" value="Genomic_DNA"/>
</dbReference>
<keyword evidence="3" id="KW-1185">Reference proteome</keyword>
<protein>
    <recommendedName>
        <fullName evidence="1">Cysteine-rich CPCC domain-containing protein</fullName>
    </recommendedName>
</protein>
<evidence type="ECO:0000259" key="1">
    <source>
        <dbReference type="Pfam" id="PF14206"/>
    </source>
</evidence>
<evidence type="ECO:0000313" key="3">
    <source>
        <dbReference type="Proteomes" id="UP000798808"/>
    </source>
</evidence>
<name>A0ABW9RQZ4_9BACT</name>
<comment type="caution">
    <text evidence="2">The sequence shown here is derived from an EMBL/GenBank/DDBJ whole genome shotgun (WGS) entry which is preliminary data.</text>
</comment>
<accession>A0ABW9RQZ4</accession>
<proteinExistence type="predicted"/>
<dbReference type="Pfam" id="PF14206">
    <property type="entry name" value="Cys_rich_CPCC"/>
    <property type="match status" value="1"/>
</dbReference>
<gene>
    <name evidence="2" type="ORF">E1163_14310</name>
</gene>
<dbReference type="InterPro" id="IPR025983">
    <property type="entry name" value="Cys_rich_CPCC"/>
</dbReference>
<organism evidence="2 3">
    <name type="scientific">Fulvivirga kasyanovii</name>
    <dbReference type="NCBI Taxonomy" id="396812"/>
    <lineage>
        <taxon>Bacteria</taxon>
        <taxon>Pseudomonadati</taxon>
        <taxon>Bacteroidota</taxon>
        <taxon>Cytophagia</taxon>
        <taxon>Cytophagales</taxon>
        <taxon>Fulvivirgaceae</taxon>
        <taxon>Fulvivirga</taxon>
    </lineage>
</organism>
<feature type="domain" description="Cysteine-rich CPCC" evidence="1">
    <location>
        <begin position="115"/>
        <end position="179"/>
    </location>
</feature>
<dbReference type="Proteomes" id="UP000798808">
    <property type="component" value="Unassembled WGS sequence"/>
</dbReference>
<reference evidence="2 3" key="1">
    <citation type="submission" date="2019-02" db="EMBL/GenBank/DDBJ databases">
        <authorList>
            <person name="Goldberg S.R."/>
            <person name="Haltli B.A."/>
            <person name="Correa H."/>
            <person name="Russell K.G."/>
        </authorList>
    </citation>
    <scope>NUCLEOTIDE SEQUENCE [LARGE SCALE GENOMIC DNA]</scope>
    <source>
        <strain evidence="2 3">JCM 16186</strain>
    </source>
</reference>
<sequence length="218" mass="25666">MRDVRMLGIIDMNRNAVLDIYIKNQIENFSEEEREEELYEVWGSNWSNVEGWEFLSSEIKESINNGTLPEDYKDKKYDSVLFFKFRDRFKGFRNDYLSIQTGLRINSGNPTKLESCPCCGMKTIEKRYDFEICTVCWWEDDGQDNENSDTILGGPNYGLSLTKGRLNFLRHGIYDPERNDLIEIKDEPNKFEKGRSFEIQNNFLIELGTEWKTKITNA</sequence>
<evidence type="ECO:0000313" key="2">
    <source>
        <dbReference type="EMBL" id="MTI26126.1"/>
    </source>
</evidence>